<dbReference type="PANTHER" id="PTHR40079">
    <property type="entry name" value="MANNAN ENDO-1,4-BETA-MANNOSIDASE E-RELATED"/>
    <property type="match status" value="1"/>
</dbReference>
<feature type="compositionally biased region" description="Polar residues" evidence="5">
    <location>
        <begin position="23"/>
        <end position="42"/>
    </location>
</feature>
<evidence type="ECO:0000256" key="6">
    <source>
        <dbReference type="SAM" id="SignalP"/>
    </source>
</evidence>
<dbReference type="PRINTS" id="PR00739">
    <property type="entry name" value="GLHYDRLASE26"/>
</dbReference>
<dbReference type="PROSITE" id="PS51257">
    <property type="entry name" value="PROKAR_LIPOPROTEIN"/>
    <property type="match status" value="1"/>
</dbReference>
<name>A0A174ZQF1_9FIRM</name>
<evidence type="ECO:0000256" key="2">
    <source>
        <dbReference type="ARBA" id="ARBA00022801"/>
    </source>
</evidence>
<dbReference type="PROSITE" id="PS51764">
    <property type="entry name" value="GH26"/>
    <property type="match status" value="1"/>
</dbReference>
<dbReference type="InterPro" id="IPR000805">
    <property type="entry name" value="Glyco_hydro_26"/>
</dbReference>
<reference evidence="8 9" key="1">
    <citation type="submission" date="2015-09" db="EMBL/GenBank/DDBJ databases">
        <authorList>
            <consortium name="Pathogen Informatics"/>
        </authorList>
    </citation>
    <scope>NUCLEOTIDE SEQUENCE [LARGE SCALE GENOMIC DNA]</scope>
    <source>
        <strain evidence="8 9">2789STDY5834928</strain>
    </source>
</reference>
<evidence type="ECO:0000313" key="8">
    <source>
        <dbReference type="EMBL" id="CUQ87977.1"/>
    </source>
</evidence>
<dbReference type="EMBL" id="CZBY01000012">
    <property type="protein sequence ID" value="CUQ87977.1"/>
    <property type="molecule type" value="Genomic_DNA"/>
</dbReference>
<keyword evidence="6" id="KW-0732">Signal</keyword>
<gene>
    <name evidence="8" type="primary">manA_5</name>
    <name evidence="8" type="ORF">ERS852540_01631</name>
</gene>
<feature type="signal peptide" evidence="6">
    <location>
        <begin position="1"/>
        <end position="19"/>
    </location>
</feature>
<dbReference type="SUPFAM" id="SSF51445">
    <property type="entry name" value="(Trans)glycosidases"/>
    <property type="match status" value="1"/>
</dbReference>
<evidence type="ECO:0000313" key="9">
    <source>
        <dbReference type="Proteomes" id="UP000095662"/>
    </source>
</evidence>
<dbReference type="GO" id="GO:0016985">
    <property type="term" value="F:mannan endo-1,4-beta-mannosidase activity"/>
    <property type="evidence" value="ECO:0007669"/>
    <property type="project" value="UniProtKB-EC"/>
</dbReference>
<protein>
    <submittedName>
        <fullName evidence="8">Mannan endo-1,4-beta-mannosidase</fullName>
        <ecNumber evidence="8">3.2.1.78</ecNumber>
    </submittedName>
</protein>
<comment type="similarity">
    <text evidence="1 4">Belongs to the glycosyl hydrolase 26 family.</text>
</comment>
<feature type="active site" description="Proton donor" evidence="4">
    <location>
        <position position="249"/>
    </location>
</feature>
<dbReference type="InterPro" id="IPR022790">
    <property type="entry name" value="GH26_dom"/>
</dbReference>
<evidence type="ECO:0000256" key="1">
    <source>
        <dbReference type="ARBA" id="ARBA00007754"/>
    </source>
</evidence>
<evidence type="ECO:0000259" key="7">
    <source>
        <dbReference type="PROSITE" id="PS51764"/>
    </source>
</evidence>
<feature type="active site" description="Nucleophile" evidence="4">
    <location>
        <position position="347"/>
    </location>
</feature>
<organism evidence="8 9">
    <name type="scientific">[Eubacterium] siraeum</name>
    <dbReference type="NCBI Taxonomy" id="39492"/>
    <lineage>
        <taxon>Bacteria</taxon>
        <taxon>Bacillati</taxon>
        <taxon>Bacillota</taxon>
        <taxon>Clostridia</taxon>
        <taxon>Eubacteriales</taxon>
        <taxon>Oscillospiraceae</taxon>
        <taxon>Oscillospiraceae incertae sedis</taxon>
    </lineage>
</organism>
<dbReference type="Proteomes" id="UP000095662">
    <property type="component" value="Unassembled WGS sequence"/>
</dbReference>
<proteinExistence type="inferred from homology"/>
<keyword evidence="3 4" id="KW-0326">Glycosidase</keyword>
<dbReference type="Gene3D" id="3.20.20.80">
    <property type="entry name" value="Glycosidases"/>
    <property type="match status" value="1"/>
</dbReference>
<evidence type="ECO:0000256" key="3">
    <source>
        <dbReference type="ARBA" id="ARBA00023295"/>
    </source>
</evidence>
<dbReference type="InterPro" id="IPR017853">
    <property type="entry name" value="GH"/>
</dbReference>
<accession>A0A174ZQF1</accession>
<feature type="chain" id="PRO_5038507577" evidence="6">
    <location>
        <begin position="20"/>
        <end position="457"/>
    </location>
</feature>
<dbReference type="EC" id="3.2.1.78" evidence="8"/>
<dbReference type="STRING" id="39492.ERS852540_01631"/>
<dbReference type="AlphaFoldDB" id="A0A174ZQF1"/>
<feature type="region of interest" description="Disordered" evidence="5">
    <location>
        <begin position="23"/>
        <end position="53"/>
    </location>
</feature>
<keyword evidence="2 4" id="KW-0378">Hydrolase</keyword>
<evidence type="ECO:0000256" key="5">
    <source>
        <dbReference type="SAM" id="MobiDB-lite"/>
    </source>
</evidence>
<dbReference type="PANTHER" id="PTHR40079:SF4">
    <property type="entry name" value="GH26 DOMAIN-CONTAINING PROTEIN-RELATED"/>
    <property type="match status" value="1"/>
</dbReference>
<dbReference type="Pfam" id="PF02156">
    <property type="entry name" value="Glyco_hydro_26"/>
    <property type="match status" value="1"/>
</dbReference>
<dbReference type="OrthoDB" id="9802773at2"/>
<evidence type="ECO:0000256" key="4">
    <source>
        <dbReference type="PROSITE-ProRule" id="PRU01100"/>
    </source>
</evidence>
<sequence length="457" mass="51497">MKRTLAAILAVSMILSVTACNDSTASGNGDNSGNTTSSATDDGNTEQKLRSNPIAVDADGNIDMDVALKYETDVDALIKKLEAKTPDGSKPVSENTNEETLELFNYLKSVYGKQIIAGQQYSDASQFENIMYYNTTGDMPAIMSFDFLYAQGTDTPDYTQIEEAIKWHNEQNGIVAFCWHWKVPVDMSDKSVKGTAFYSDEIRDFSLEKAVTPGTDEYKVIIKDIDTIALYLQRLETAGVPVIWRPLHEASGAWFWWGVKDRDTYDKQLYQKLWYMLYDRLENYHKLTNLIWVWNGQSKKATVNANTYDIGGMDVYPSSEDHSAQIASYNTLSKYTDDIGKMSALSEVGYIPDPEEVFKADSKVKWLYYAPWCKEFVCASNGSGAVITQLGGTPSVNTERMSEEFLKSVYSSEKVITLSELPDFKGTTKKIPEFIKSWKFNNPKLTIENDKLTAYEQ</sequence>
<dbReference type="GO" id="GO:0006080">
    <property type="term" value="P:substituted mannan metabolic process"/>
    <property type="evidence" value="ECO:0007669"/>
    <property type="project" value="InterPro"/>
</dbReference>
<feature type="domain" description="GH26" evidence="7">
    <location>
        <begin position="98"/>
        <end position="419"/>
    </location>
</feature>